<gene>
    <name evidence="1" type="ORF">KSZ_13080</name>
</gene>
<proteinExistence type="predicted"/>
<dbReference type="Proteomes" id="UP000635565">
    <property type="component" value="Unassembled WGS sequence"/>
</dbReference>
<organism evidence="1 2">
    <name type="scientific">Dictyobacter formicarum</name>
    <dbReference type="NCBI Taxonomy" id="2778368"/>
    <lineage>
        <taxon>Bacteria</taxon>
        <taxon>Bacillati</taxon>
        <taxon>Chloroflexota</taxon>
        <taxon>Ktedonobacteria</taxon>
        <taxon>Ktedonobacterales</taxon>
        <taxon>Dictyobacteraceae</taxon>
        <taxon>Dictyobacter</taxon>
    </lineage>
</organism>
<dbReference type="EMBL" id="BNJJ01000003">
    <property type="protein sequence ID" value="GHO83302.1"/>
    <property type="molecule type" value="Genomic_DNA"/>
</dbReference>
<name>A0ABQ3VBM5_9CHLR</name>
<reference evidence="1 2" key="1">
    <citation type="journal article" date="2021" name="Int. J. Syst. Evol. Microbiol.">
        <title>Reticulibacter mediterranei gen. nov., sp. nov., within the new family Reticulibacteraceae fam. nov., and Ktedonospora formicarum gen. nov., sp. nov., Ktedonobacter robiniae sp. nov., Dictyobacter formicarum sp. nov. and Dictyobacter arantiisoli sp. nov., belonging to the class Ktedonobacteria.</title>
        <authorList>
            <person name="Yabe S."/>
            <person name="Zheng Y."/>
            <person name="Wang C.M."/>
            <person name="Sakai Y."/>
            <person name="Abe K."/>
            <person name="Yokota A."/>
            <person name="Donadio S."/>
            <person name="Cavaletti L."/>
            <person name="Monciardini P."/>
        </authorList>
    </citation>
    <scope>NUCLEOTIDE SEQUENCE [LARGE SCALE GENOMIC DNA]</scope>
    <source>
        <strain evidence="1 2">SOSP1-9</strain>
    </source>
</reference>
<evidence type="ECO:0000313" key="2">
    <source>
        <dbReference type="Proteomes" id="UP000635565"/>
    </source>
</evidence>
<comment type="caution">
    <text evidence="1">The sequence shown here is derived from an EMBL/GenBank/DDBJ whole genome shotgun (WGS) entry which is preliminary data.</text>
</comment>
<keyword evidence="2" id="KW-1185">Reference proteome</keyword>
<accession>A0ABQ3VBM5</accession>
<sequence>MNLEDEEIYQKAQEKVQLIKSMYGKLYDELVEILFQYDPMGITSGDHVSAYVPEVLDILPKLKEAHEVYALQNILYEVCIDQFSIMNKPVPKHNLSERSKQKLDAAAQEIWKLWEAWRIEHD</sequence>
<dbReference type="RefSeq" id="WP_201360979.1">
    <property type="nucleotide sequence ID" value="NZ_BNJJ01000003.1"/>
</dbReference>
<evidence type="ECO:0000313" key="1">
    <source>
        <dbReference type="EMBL" id="GHO83302.1"/>
    </source>
</evidence>
<protein>
    <submittedName>
        <fullName evidence="1">Uncharacterized protein</fullName>
    </submittedName>
</protein>